<dbReference type="GO" id="GO:0000965">
    <property type="term" value="P:mitochondrial RNA 3'-end processing"/>
    <property type="evidence" value="ECO:0007669"/>
    <property type="project" value="TreeGrafter"/>
</dbReference>
<dbReference type="GO" id="GO:0045025">
    <property type="term" value="C:mitochondrial degradosome"/>
    <property type="evidence" value="ECO:0007669"/>
    <property type="project" value="TreeGrafter"/>
</dbReference>
<dbReference type="GO" id="GO:0003724">
    <property type="term" value="F:RNA helicase activity"/>
    <property type="evidence" value="ECO:0007669"/>
    <property type="project" value="UniProtKB-EC"/>
</dbReference>
<feature type="domain" description="Helicase C-terminal" evidence="15">
    <location>
        <begin position="326"/>
        <end position="488"/>
    </location>
</feature>
<dbReference type="FunFam" id="3.40.50.300:FF:000446">
    <property type="entry name" value="ATP-dependent RNA helicase SUPV3L1, mitochondrial"/>
    <property type="match status" value="1"/>
</dbReference>
<evidence type="ECO:0000256" key="8">
    <source>
        <dbReference type="ARBA" id="ARBA00022806"/>
    </source>
</evidence>
<feature type="compositionally biased region" description="Basic and acidic residues" evidence="14">
    <location>
        <begin position="732"/>
        <end position="746"/>
    </location>
</feature>
<keyword evidence="6" id="KW-0547">Nucleotide-binding</keyword>
<dbReference type="GO" id="GO:0005524">
    <property type="term" value="F:ATP binding"/>
    <property type="evidence" value="ECO:0007669"/>
    <property type="project" value="UniProtKB-KW"/>
</dbReference>
<comment type="cofactor">
    <cofactor evidence="1">
        <name>Mn(2+)</name>
        <dbReference type="ChEBI" id="CHEBI:29035"/>
    </cofactor>
</comment>
<organism evidence="16 17">
    <name type="scientific">Romanomermis culicivorax</name>
    <name type="common">Nematode worm</name>
    <dbReference type="NCBI Taxonomy" id="13658"/>
    <lineage>
        <taxon>Eukaryota</taxon>
        <taxon>Metazoa</taxon>
        <taxon>Ecdysozoa</taxon>
        <taxon>Nematoda</taxon>
        <taxon>Enoplea</taxon>
        <taxon>Dorylaimia</taxon>
        <taxon>Mermithida</taxon>
        <taxon>Mermithoidea</taxon>
        <taxon>Mermithidae</taxon>
        <taxon>Romanomermis</taxon>
    </lineage>
</organism>
<dbReference type="PANTHER" id="PTHR12131">
    <property type="entry name" value="ATP-DEPENDENT RNA AND DNA HELICASE"/>
    <property type="match status" value="1"/>
</dbReference>
<proteinExistence type="inferred from homology"/>
<dbReference type="InterPro" id="IPR055206">
    <property type="entry name" value="DEXQc_SUV3"/>
</dbReference>
<dbReference type="Proteomes" id="UP000887565">
    <property type="component" value="Unplaced"/>
</dbReference>
<dbReference type="CDD" id="cd18805">
    <property type="entry name" value="SF2_C_suv3"/>
    <property type="match status" value="1"/>
</dbReference>
<dbReference type="InterPro" id="IPR027417">
    <property type="entry name" value="P-loop_NTPase"/>
</dbReference>
<dbReference type="Gene3D" id="1.10.1740.140">
    <property type="match status" value="1"/>
</dbReference>
<feature type="region of interest" description="Disordered" evidence="14">
    <location>
        <begin position="656"/>
        <end position="696"/>
    </location>
</feature>
<dbReference type="PANTHER" id="PTHR12131:SF1">
    <property type="entry name" value="ATP-DEPENDENT RNA HELICASE SUPV3L1, MITOCHONDRIAL-RELATED"/>
    <property type="match status" value="1"/>
</dbReference>
<protein>
    <recommendedName>
        <fullName evidence="13">ATP-dependent RNA helicase SUV3 homolog, mitochondrial</fullName>
        <ecNumber evidence="5">3.6.4.13</ecNumber>
    </recommendedName>
</protein>
<evidence type="ECO:0000256" key="1">
    <source>
        <dbReference type="ARBA" id="ARBA00001936"/>
    </source>
</evidence>
<evidence type="ECO:0000256" key="4">
    <source>
        <dbReference type="ARBA" id="ARBA00008708"/>
    </source>
</evidence>
<evidence type="ECO:0000256" key="13">
    <source>
        <dbReference type="ARBA" id="ARBA00069703"/>
    </source>
</evidence>
<dbReference type="CDD" id="cd17913">
    <property type="entry name" value="DEXQc_Suv3"/>
    <property type="match status" value="1"/>
</dbReference>
<keyword evidence="11" id="KW-0496">Mitochondrion</keyword>
<evidence type="ECO:0000256" key="3">
    <source>
        <dbReference type="ARBA" id="ARBA00004173"/>
    </source>
</evidence>
<evidence type="ECO:0000256" key="5">
    <source>
        <dbReference type="ARBA" id="ARBA00012552"/>
    </source>
</evidence>
<dbReference type="Pfam" id="PF18147">
    <property type="entry name" value="Suv3_C_1"/>
    <property type="match status" value="1"/>
</dbReference>
<dbReference type="OMA" id="QPANWYT"/>
<keyword evidence="10" id="KW-0809">Transit peptide</keyword>
<evidence type="ECO:0000313" key="17">
    <source>
        <dbReference type="WBParaSite" id="nRc.2.0.1.t06409-RA"/>
    </source>
</evidence>
<dbReference type="GO" id="GO:0016787">
    <property type="term" value="F:hydrolase activity"/>
    <property type="evidence" value="ECO:0007669"/>
    <property type="project" value="UniProtKB-KW"/>
</dbReference>
<evidence type="ECO:0000256" key="10">
    <source>
        <dbReference type="ARBA" id="ARBA00022946"/>
    </source>
</evidence>
<name>A0A915HX02_ROMCU</name>
<evidence type="ECO:0000256" key="14">
    <source>
        <dbReference type="SAM" id="MobiDB-lite"/>
    </source>
</evidence>
<comment type="subcellular location">
    <subcellularLocation>
        <location evidence="3">Mitochondrion</location>
    </subcellularLocation>
</comment>
<dbReference type="FunFam" id="1.20.58.1080:FF:000001">
    <property type="entry name" value="ATP-dependent RNA helicase SUPV3L1, mitochondrial"/>
    <property type="match status" value="1"/>
</dbReference>
<comment type="catalytic activity">
    <reaction evidence="12">
        <text>ATP + H2O = ADP + phosphate + H(+)</text>
        <dbReference type="Rhea" id="RHEA:13065"/>
        <dbReference type="ChEBI" id="CHEBI:15377"/>
        <dbReference type="ChEBI" id="CHEBI:15378"/>
        <dbReference type="ChEBI" id="CHEBI:30616"/>
        <dbReference type="ChEBI" id="CHEBI:43474"/>
        <dbReference type="ChEBI" id="CHEBI:456216"/>
        <dbReference type="EC" id="3.6.4.13"/>
    </reaction>
</comment>
<dbReference type="InterPro" id="IPR001650">
    <property type="entry name" value="Helicase_C-like"/>
</dbReference>
<evidence type="ECO:0000256" key="6">
    <source>
        <dbReference type="ARBA" id="ARBA00022741"/>
    </source>
</evidence>
<dbReference type="SMART" id="SM00490">
    <property type="entry name" value="HELICc"/>
    <property type="match status" value="1"/>
</dbReference>
<evidence type="ECO:0000313" key="16">
    <source>
        <dbReference type="Proteomes" id="UP000887565"/>
    </source>
</evidence>
<dbReference type="InterPro" id="IPR022192">
    <property type="entry name" value="SUV3_C"/>
</dbReference>
<dbReference type="SUPFAM" id="SSF52540">
    <property type="entry name" value="P-loop containing nucleoside triphosphate hydrolases"/>
    <property type="match status" value="1"/>
</dbReference>
<accession>A0A915HX02</accession>
<dbReference type="InterPro" id="IPR041453">
    <property type="entry name" value="Suv3_N"/>
</dbReference>
<dbReference type="Pfam" id="PF00271">
    <property type="entry name" value="Helicase_C"/>
    <property type="match status" value="1"/>
</dbReference>
<dbReference type="PROSITE" id="PS51194">
    <property type="entry name" value="HELICASE_CTER"/>
    <property type="match status" value="1"/>
</dbReference>
<dbReference type="Pfam" id="PF22527">
    <property type="entry name" value="DEXQc_Suv3"/>
    <property type="match status" value="1"/>
</dbReference>
<dbReference type="EC" id="3.6.4.13" evidence="5"/>
<keyword evidence="7" id="KW-0378">Hydrolase</keyword>
<dbReference type="Pfam" id="PF18114">
    <property type="entry name" value="Suv3_N"/>
    <property type="match status" value="1"/>
</dbReference>
<dbReference type="WBParaSite" id="nRc.2.0.1.t06409-RA">
    <property type="protein sequence ID" value="nRc.2.0.1.t06409-RA"/>
    <property type="gene ID" value="nRc.2.0.1.g06409"/>
</dbReference>
<evidence type="ECO:0000256" key="11">
    <source>
        <dbReference type="ARBA" id="ARBA00023128"/>
    </source>
</evidence>
<comment type="similarity">
    <text evidence="4">Belongs to the helicase family.</text>
</comment>
<dbReference type="Gene3D" id="1.20.58.1080">
    <property type="match status" value="1"/>
</dbReference>
<sequence length="755" mass="85706">PRQTRQKTAKNVAAAEKTIEDLVVPVEVLATSNKDTGNPMNNTNVAQELTGDMPLSKEKVAAVLNAFLRRSEIRQMCEKSGLGPKLFNHAFLSFRRYCFEVASLPPELFIILNDLGKETHDGVHVDDLLPFFIQHARKVFPHLEYLDDLKKVSDLRLPHNWYMEARGMQRKIFFHAGPTNSGKTYQALQRFMEAETGVYCSPLKMLATEVYHKTNSAGVPCDLITGEERQFASAVADSGAHLACTVEMLNTTTPFEVAVIDEIQMLRDQTRGWAWTRALLGVNAKEVHLCGEAAAIELIRDILFPVNEEVEVLRYKRKSPLEVSNEALLSLNNVKEGDCIVVFNKSDLYSISRELEKMGKEVALIYGSLPPATKLASAQKFNDPQHPCKIMIATDAIGMGLNLSIKRIIFWTLQKPNLTEEGEREIEILSPSTALQIAGRAGRFGAGHQSGEVTTFRRSDLPILKRLLTTKVENIKKAGLYPTSEQIEMFSFFLPKATLSNLMDIFVSLCSVDEGKYFICNIDDFKYLASLIEHVPNMTLKSRYTFCLAPVNRRLPFISQQFVKFARKYASSESITWPWLKESLDWNQSVQKPKKIADLMHLEAIFDVLDLYLWLGYRFADIFCDQEEVRQKQNMLDQVIKNCVMDIAVLLREQDQNDSSSSASEEHSSSSNQKKNILNKMNVDWKQPATRKDVKSVLERSTLTNRLIHQGLLTPQMVEKLKKEWTNSQDQAKSDDTGHDRNEKSGTTKRKNRRK</sequence>
<reference evidence="17" key="1">
    <citation type="submission" date="2022-11" db="UniProtKB">
        <authorList>
            <consortium name="WormBaseParasite"/>
        </authorList>
    </citation>
    <scope>IDENTIFICATION</scope>
</reference>
<dbReference type="InterPro" id="IPR041082">
    <property type="entry name" value="Suv3_C_1"/>
</dbReference>
<dbReference type="Gene3D" id="3.40.50.300">
    <property type="entry name" value="P-loop containing nucleotide triphosphate hydrolases"/>
    <property type="match status" value="2"/>
</dbReference>
<dbReference type="Gene3D" id="1.20.272.40">
    <property type="match status" value="1"/>
</dbReference>
<dbReference type="AlphaFoldDB" id="A0A915HX02"/>
<feature type="region of interest" description="Disordered" evidence="14">
    <location>
        <begin position="719"/>
        <end position="755"/>
    </location>
</feature>
<dbReference type="FunFam" id="3.40.50.300:FF:000269">
    <property type="entry name" value="ATP-dependent RNA helicase SUPV3L1, mitochondrial"/>
    <property type="match status" value="1"/>
</dbReference>
<evidence type="ECO:0000259" key="15">
    <source>
        <dbReference type="PROSITE" id="PS51194"/>
    </source>
</evidence>
<evidence type="ECO:0000256" key="12">
    <source>
        <dbReference type="ARBA" id="ARBA00047984"/>
    </source>
</evidence>
<evidence type="ECO:0000256" key="7">
    <source>
        <dbReference type="ARBA" id="ARBA00022801"/>
    </source>
</evidence>
<dbReference type="InterPro" id="IPR050699">
    <property type="entry name" value="RNA-DNA_Helicase"/>
</dbReference>
<keyword evidence="8" id="KW-0347">Helicase</keyword>
<comment type="cofactor">
    <cofactor evidence="2">
        <name>Mg(2+)</name>
        <dbReference type="ChEBI" id="CHEBI:18420"/>
    </cofactor>
</comment>
<dbReference type="Pfam" id="PF12513">
    <property type="entry name" value="SUV3_C"/>
    <property type="match status" value="1"/>
</dbReference>
<keyword evidence="16" id="KW-1185">Reference proteome</keyword>
<evidence type="ECO:0000256" key="9">
    <source>
        <dbReference type="ARBA" id="ARBA00022840"/>
    </source>
</evidence>
<evidence type="ECO:0000256" key="2">
    <source>
        <dbReference type="ARBA" id="ARBA00001946"/>
    </source>
</evidence>
<keyword evidence="9" id="KW-0067">ATP-binding</keyword>
<dbReference type="InterPro" id="IPR044774">
    <property type="entry name" value="Suv3_DEXQc"/>
</dbReference>